<feature type="region of interest" description="Disordered" evidence="5">
    <location>
        <begin position="79"/>
        <end position="100"/>
    </location>
</feature>
<keyword evidence="8" id="KW-1185">Reference proteome</keyword>
<dbReference type="InterPro" id="IPR011010">
    <property type="entry name" value="DNA_brk_join_enz"/>
</dbReference>
<evidence type="ECO:0000256" key="3">
    <source>
        <dbReference type="ARBA" id="ARBA00023125"/>
    </source>
</evidence>
<comment type="caution">
    <text evidence="7">The sequence shown here is derived from an EMBL/GenBank/DDBJ whole genome shotgun (WGS) entry which is preliminary data.</text>
</comment>
<dbReference type="Gene3D" id="3.30.160.390">
    <property type="entry name" value="Integrase, DNA-binding domain"/>
    <property type="match status" value="1"/>
</dbReference>
<proteinExistence type="inferred from homology"/>
<dbReference type="Gene3D" id="1.10.443.10">
    <property type="entry name" value="Intergrase catalytic core"/>
    <property type="match status" value="1"/>
</dbReference>
<keyword evidence="2" id="KW-0229">DNA integration</keyword>
<evidence type="ECO:0000259" key="6">
    <source>
        <dbReference type="PROSITE" id="PS51898"/>
    </source>
</evidence>
<name>A0ABQ6TLA2_9BACT</name>
<dbReference type="InterPro" id="IPR050808">
    <property type="entry name" value="Phage_Integrase"/>
</dbReference>
<evidence type="ECO:0000313" key="8">
    <source>
        <dbReference type="Proteomes" id="UP000798046"/>
    </source>
</evidence>
<dbReference type="InterPro" id="IPR025166">
    <property type="entry name" value="Integrase_DNA_bind_dom"/>
</dbReference>
<dbReference type="SUPFAM" id="SSF56349">
    <property type="entry name" value="DNA breaking-rejoining enzymes"/>
    <property type="match status" value="1"/>
</dbReference>
<dbReference type="InterPro" id="IPR002104">
    <property type="entry name" value="Integrase_catalytic"/>
</dbReference>
<keyword evidence="3" id="KW-0238">DNA-binding</keyword>
<dbReference type="Pfam" id="PF13356">
    <property type="entry name" value="Arm-DNA-bind_3"/>
    <property type="match status" value="1"/>
</dbReference>
<dbReference type="CDD" id="cd00801">
    <property type="entry name" value="INT_P4_C"/>
    <property type="match status" value="1"/>
</dbReference>
<protein>
    <submittedName>
        <fullName evidence="7">Site-specific integrase</fullName>
    </submittedName>
</protein>
<evidence type="ECO:0000256" key="5">
    <source>
        <dbReference type="SAM" id="MobiDB-lite"/>
    </source>
</evidence>
<dbReference type="EMBL" id="VZRA01000004">
    <property type="protein sequence ID" value="KAB0669052.1"/>
    <property type="molecule type" value="Genomic_DNA"/>
</dbReference>
<dbReference type="Pfam" id="PF00589">
    <property type="entry name" value="Phage_integrase"/>
    <property type="match status" value="1"/>
</dbReference>
<dbReference type="InterPro" id="IPR013762">
    <property type="entry name" value="Integrase-like_cat_sf"/>
</dbReference>
<dbReference type="PROSITE" id="PS51898">
    <property type="entry name" value="TYR_RECOMBINASE"/>
    <property type="match status" value="1"/>
</dbReference>
<dbReference type="Gene3D" id="1.10.150.130">
    <property type="match status" value="1"/>
</dbReference>
<dbReference type="InterPro" id="IPR053876">
    <property type="entry name" value="Phage_int_M"/>
</dbReference>
<dbReference type="InterPro" id="IPR038488">
    <property type="entry name" value="Integrase_DNA-bd_sf"/>
</dbReference>
<dbReference type="Proteomes" id="UP000798046">
    <property type="component" value="Unassembled WGS sequence"/>
</dbReference>
<organism evidence="7 8">
    <name type="scientific">Oryzomonas sagensis</name>
    <dbReference type="NCBI Taxonomy" id="2603857"/>
    <lineage>
        <taxon>Bacteria</taxon>
        <taxon>Pseudomonadati</taxon>
        <taxon>Thermodesulfobacteriota</taxon>
        <taxon>Desulfuromonadia</taxon>
        <taxon>Geobacterales</taxon>
        <taxon>Geobacteraceae</taxon>
        <taxon>Oryzomonas</taxon>
    </lineage>
</organism>
<dbReference type="PANTHER" id="PTHR30629:SF2">
    <property type="entry name" value="PROPHAGE INTEGRASE INTS-RELATED"/>
    <property type="match status" value="1"/>
</dbReference>
<comment type="similarity">
    <text evidence="1">Belongs to the 'phage' integrase family.</text>
</comment>
<dbReference type="InterPro" id="IPR010998">
    <property type="entry name" value="Integrase_recombinase_N"/>
</dbReference>
<dbReference type="PANTHER" id="PTHR30629">
    <property type="entry name" value="PROPHAGE INTEGRASE"/>
    <property type="match status" value="1"/>
</dbReference>
<evidence type="ECO:0000256" key="1">
    <source>
        <dbReference type="ARBA" id="ARBA00008857"/>
    </source>
</evidence>
<feature type="domain" description="Tyr recombinase" evidence="6">
    <location>
        <begin position="213"/>
        <end position="406"/>
    </location>
</feature>
<reference evidence="7 8" key="1">
    <citation type="journal article" date="2020" name="Microorganisms">
        <title>Description of Three Novel Members in the Family Geobacteraceae, Oryzomonas japonicum gen. nov., sp. nov., Oryzomonas sagensis sp. nov., and Oryzomonas ruber sp. nov.</title>
        <authorList>
            <person name="Xu Z."/>
            <person name="Masuda Y."/>
            <person name="Hayakawa C."/>
            <person name="Ushijima N."/>
            <person name="Kawano K."/>
            <person name="Shiratori Y."/>
            <person name="Senoo K."/>
            <person name="Itoh H."/>
        </authorList>
    </citation>
    <scope>NUCLEOTIDE SEQUENCE [LARGE SCALE GENOMIC DNA]</scope>
    <source>
        <strain evidence="7 8">Red100</strain>
    </source>
</reference>
<dbReference type="Pfam" id="PF22022">
    <property type="entry name" value="Phage_int_M"/>
    <property type="match status" value="1"/>
</dbReference>
<keyword evidence="4" id="KW-0233">DNA recombination</keyword>
<accession>A0ABQ6TLA2</accession>
<gene>
    <name evidence="7" type="ORF">F6V30_14555</name>
</gene>
<dbReference type="RefSeq" id="WP_151157683.1">
    <property type="nucleotide sequence ID" value="NZ_VZRA01000004.1"/>
</dbReference>
<evidence type="ECO:0000256" key="4">
    <source>
        <dbReference type="ARBA" id="ARBA00023172"/>
    </source>
</evidence>
<evidence type="ECO:0000256" key="2">
    <source>
        <dbReference type="ARBA" id="ARBA00022908"/>
    </source>
</evidence>
<sequence length="447" mass="50418">MKPFTVKQIEALKPKDKPYRISSGKGFYIRVMPSGQKRWELVYKIKGRTRVLHLGNYPTISLSDASTKFWEARRLLDQGEDPGSSLSPPLPPTDASEVSESTTVEAKTISDLVDLWINWSSENHDDKWHNTLKLTLNKDFLPIYGKWLIKDFSRKHAMAVIEKKATDAPGQARNLLKALRGTWDYAVIHELAEYNPFKDLKAAKQIPSMAQESGERHLSDDEIRHVWHSILSIGGSESTKRALLLTLITGQRCGEVCGMKVNELMIDYDTETGWWTIPKARRMGKKGGTHRVFLTRLAVSVIMGNQDRSSVGNKYGLICPGKDQKYPIQENSVANYVRSIAPKNGKTKYYGLPEWSPHDLRRTAGTGVRRLGASRDDMDLILGHKVGGVTGVYDLWAGDPEKEKWLTRWSEHLQEVVKSIITSATGQDGLLSTLKWDYNAKRSNTPV</sequence>
<evidence type="ECO:0000313" key="7">
    <source>
        <dbReference type="EMBL" id="KAB0669052.1"/>
    </source>
</evidence>